<reference evidence="1" key="1">
    <citation type="journal article" date="2023" name="PhytoFront">
        <title>Draft Genome Resources of Seven Strains of Tilletia horrida, Causal Agent of Kernel Smut of Rice.</title>
        <authorList>
            <person name="Khanal S."/>
            <person name="Antony Babu S."/>
            <person name="Zhou X.G."/>
        </authorList>
    </citation>
    <scope>NUCLEOTIDE SEQUENCE</scope>
    <source>
        <strain evidence="1">TX3</strain>
    </source>
</reference>
<keyword evidence="2" id="KW-1185">Reference proteome</keyword>
<comment type="caution">
    <text evidence="1">The sequence shown here is derived from an EMBL/GenBank/DDBJ whole genome shotgun (WGS) entry which is preliminary data.</text>
</comment>
<gene>
    <name evidence="1" type="ORF">OC842_007240</name>
</gene>
<evidence type="ECO:0000313" key="2">
    <source>
        <dbReference type="Proteomes" id="UP001176521"/>
    </source>
</evidence>
<dbReference type="Proteomes" id="UP001176521">
    <property type="component" value="Unassembled WGS sequence"/>
</dbReference>
<name>A0AAN6G431_9BASI</name>
<sequence length="185" mass="21178">MALGVNDVLVQAFQDRCERAWSSGRPRQQVDSVWTLALQHIRENTEPAGRVDELKERRADLSQRVRDAAGHFNDAQEAHSSLRERYDLLCAELEHALDDSARQSNLLAEYERAAEDTNARLVAAETALSSRVEENAEIRLDRLKLSSDLRARYERISQLERQQADLAHQLNKQLEAHRQQLDGIL</sequence>
<accession>A0AAN6G431</accession>
<dbReference type="AlphaFoldDB" id="A0AAN6G431"/>
<proteinExistence type="predicted"/>
<evidence type="ECO:0000313" key="1">
    <source>
        <dbReference type="EMBL" id="KAK0520022.1"/>
    </source>
</evidence>
<organism evidence="1 2">
    <name type="scientific">Tilletia horrida</name>
    <dbReference type="NCBI Taxonomy" id="155126"/>
    <lineage>
        <taxon>Eukaryota</taxon>
        <taxon>Fungi</taxon>
        <taxon>Dikarya</taxon>
        <taxon>Basidiomycota</taxon>
        <taxon>Ustilaginomycotina</taxon>
        <taxon>Exobasidiomycetes</taxon>
        <taxon>Tilletiales</taxon>
        <taxon>Tilletiaceae</taxon>
        <taxon>Tilletia</taxon>
    </lineage>
</organism>
<protein>
    <submittedName>
        <fullName evidence="1">Uncharacterized protein</fullName>
    </submittedName>
</protein>
<dbReference type="EMBL" id="JAPDMQ010000861">
    <property type="protein sequence ID" value="KAK0520022.1"/>
    <property type="molecule type" value="Genomic_DNA"/>
</dbReference>